<dbReference type="Gene3D" id="3.30.1330.230">
    <property type="match status" value="1"/>
</dbReference>
<organism evidence="2 3">
    <name type="scientific">Streptococcus sobrinus</name>
    <dbReference type="NCBI Taxonomy" id="1310"/>
    <lineage>
        <taxon>Bacteria</taxon>
        <taxon>Bacillati</taxon>
        <taxon>Bacillota</taxon>
        <taxon>Bacilli</taxon>
        <taxon>Lactobacillales</taxon>
        <taxon>Streptococcaceae</taxon>
        <taxon>Streptococcus</taxon>
    </lineage>
</organism>
<dbReference type="PANTHER" id="PTHR37809">
    <property type="entry name" value="RIBOSOMAL PROTEIN S12 METHYLTHIOTRANSFERASE ACCESSORY FACTOR YCAO"/>
    <property type="match status" value="1"/>
</dbReference>
<dbReference type="InterPro" id="IPR003776">
    <property type="entry name" value="YcaO-like_dom"/>
</dbReference>
<dbReference type="Pfam" id="PF02624">
    <property type="entry name" value="YcaO"/>
    <property type="match status" value="1"/>
</dbReference>
<proteinExistence type="predicted"/>
<dbReference type="RefSeq" id="WP_002963034.1">
    <property type="nucleotide sequence ID" value="NZ_CP029490.1"/>
</dbReference>
<gene>
    <name evidence="2" type="ORF">DK182_02655</name>
</gene>
<dbReference type="PANTHER" id="PTHR37809:SF1">
    <property type="entry name" value="RIBOSOMAL PROTEIN S12 METHYLTHIOTRANSFERASE ACCESSORY FACTOR YCAO"/>
    <property type="match status" value="1"/>
</dbReference>
<sequence length="558" mass="64373">MDYLFDKDKINWEKLDNCVKEADVLVPVPDAFIGFKKRKNLKESVEYFRESLQKLGTNHWINFFYDADFTEFKEEIKNPLFLDVELTKDISLFSTEGLLIDSFNLLKEEFSDEREEVDFNEVLDNGKNQLLSESNYRLESTFEIGKQAEEFLEHHVLGSYHLDPAAAPFTGVSFEYKTPSYRKYNYGYGRAFDFLTAKNIASLEAVERFASEFYAFNYKNLAKKSTYEELKTEYNVLPVSEIPLEANSKINNNTSLFWLKGQDIKKDKEIFIPEDLVYYGNYPSREGYMRRLNDSSNGVALGSNYTETMISALLELIERHSFLMTWYGKVPGKRLVDYDDLITDKERKVVDKIEKIGARVNLFEISVFKGVYVVWGLIMNDTDGAIITTYTSAGAGFTLSEAIRAALMEVAVGYLVQGNTHETTPDLPKKIQTMDDHIDFYANPLSRKEFDFIDRFPKYKIIKQEPNLLKICGTQEELVEHLLNVTLKGYKRIIFVNLTSKEMSSRGLYVVKAIIPEFLPMTFGDGNLRINLDYINKSRAELGLDKISSYSSRPHPFP</sequence>
<name>A0ABM6W3L2_9STRE</name>
<accession>A0ABM6W3L2</accession>
<dbReference type="PROSITE" id="PS51664">
    <property type="entry name" value="YCAO"/>
    <property type="match status" value="1"/>
</dbReference>
<dbReference type="EMBL" id="CP029490">
    <property type="protein sequence ID" value="AWN20306.1"/>
    <property type="molecule type" value="Genomic_DNA"/>
</dbReference>
<evidence type="ECO:0000313" key="3">
    <source>
        <dbReference type="Proteomes" id="UP000245369"/>
    </source>
</evidence>
<keyword evidence="3" id="KW-1185">Reference proteome</keyword>
<evidence type="ECO:0000259" key="1">
    <source>
        <dbReference type="PROSITE" id="PS51664"/>
    </source>
</evidence>
<dbReference type="Proteomes" id="UP000245369">
    <property type="component" value="Chromosome"/>
</dbReference>
<reference evidence="2 3" key="1">
    <citation type="submission" date="2018-05" db="EMBL/GenBank/DDBJ databases">
        <title>Complete genome sequences of Streptococcus sobrinus.</title>
        <authorList>
            <person name="Sales M."/>
            <person name="Jensen P.A."/>
        </authorList>
    </citation>
    <scope>NUCLEOTIDE SEQUENCE [LARGE SCALE GENOMIC DNA]</scope>
    <source>
        <strain evidence="2 3">SL1</strain>
    </source>
</reference>
<evidence type="ECO:0000313" key="2">
    <source>
        <dbReference type="EMBL" id="AWN20306.1"/>
    </source>
</evidence>
<protein>
    <recommendedName>
        <fullName evidence="1">YcaO domain-containing protein</fullName>
    </recommendedName>
</protein>
<dbReference type="GeneID" id="93923417"/>
<feature type="domain" description="YcaO" evidence="1">
    <location>
        <begin position="189"/>
        <end position="558"/>
    </location>
</feature>